<evidence type="ECO:0000313" key="2">
    <source>
        <dbReference type="EMBL" id="VVT25333.1"/>
    </source>
</evidence>
<name>A0A5E8A1X5_9SPHN</name>
<evidence type="ECO:0000256" key="1">
    <source>
        <dbReference type="SAM" id="SignalP"/>
    </source>
</evidence>
<organism evidence="2 3">
    <name type="scientific">Sphingomonas aurantiaca</name>
    <dbReference type="NCBI Taxonomy" id="185949"/>
    <lineage>
        <taxon>Bacteria</taxon>
        <taxon>Pseudomonadati</taxon>
        <taxon>Pseudomonadota</taxon>
        <taxon>Alphaproteobacteria</taxon>
        <taxon>Sphingomonadales</taxon>
        <taxon>Sphingomonadaceae</taxon>
        <taxon>Sphingomonas</taxon>
    </lineage>
</organism>
<dbReference type="AlphaFoldDB" id="A0A5E8A1X5"/>
<sequence length="81" mass="9166">MKFFTIAAAGLVALTGLAPVGIAAEASAQRTVVHERTVVRHNDRRPGYGRHAVRTRQVCRNVVRNHHRQRVCRTVRVNRSR</sequence>
<gene>
    <name evidence="2" type="ORF">SPHINGO391_480221</name>
</gene>
<dbReference type="RefSeq" id="WP_056417931.1">
    <property type="nucleotide sequence ID" value="NZ_JAPZPS010000004.1"/>
</dbReference>
<dbReference type="EMBL" id="CABVLI010000043">
    <property type="protein sequence ID" value="VVT25333.1"/>
    <property type="molecule type" value="Genomic_DNA"/>
</dbReference>
<feature type="chain" id="PRO_5023073784" evidence="1">
    <location>
        <begin position="24"/>
        <end position="81"/>
    </location>
</feature>
<evidence type="ECO:0000313" key="3">
    <source>
        <dbReference type="Proteomes" id="UP000326857"/>
    </source>
</evidence>
<accession>A0A5E8A1X5</accession>
<keyword evidence="1" id="KW-0732">Signal</keyword>
<proteinExistence type="predicted"/>
<feature type="signal peptide" evidence="1">
    <location>
        <begin position="1"/>
        <end position="23"/>
    </location>
</feature>
<protein>
    <submittedName>
        <fullName evidence="2">Uncharacterized protein</fullName>
    </submittedName>
</protein>
<dbReference type="Proteomes" id="UP000326857">
    <property type="component" value="Unassembled WGS sequence"/>
</dbReference>
<reference evidence="2 3" key="1">
    <citation type="submission" date="2019-09" db="EMBL/GenBank/DDBJ databases">
        <authorList>
            <person name="Dittami M. S."/>
        </authorList>
    </citation>
    <scope>NUCLEOTIDE SEQUENCE [LARGE SCALE GENOMIC DNA]</scope>
    <source>
        <strain evidence="2">SPHINGO391</strain>
    </source>
</reference>